<evidence type="ECO:0000313" key="2">
    <source>
        <dbReference type="Proteomes" id="UP000693672"/>
    </source>
</evidence>
<name>A0A916JT98_9BACL</name>
<comment type="caution">
    <text evidence="1">The sequence shown here is derived from an EMBL/GenBank/DDBJ whole genome shotgun (WGS) entry which is preliminary data.</text>
</comment>
<reference evidence="1" key="1">
    <citation type="submission" date="2021-06" db="EMBL/GenBank/DDBJ databases">
        <authorList>
            <person name="Criscuolo A."/>
        </authorList>
    </citation>
    <scope>NUCLEOTIDE SEQUENCE</scope>
    <source>
        <strain evidence="1">CIP111600</strain>
    </source>
</reference>
<sequence length="224" mass="25719">MAKIRQVHECIAPTIEDIAESYCTLYAIDLPVDVHLIVGGFGSNAYMYYRGKTNLVFALEKLSADPDHLKAIVAHEFGHAVHHVLSERARIDWSSIRWDSPLVWLFQEGAATYFSRQAAGGLRPSVYFSYDEQGSEWLAFAEAHKEEIKAAFAEACRIEASDSIYREWFSILGGVRFSRSRLGYYLGDWFMQEQVARLGERDAVTLWNEPDFEQRVKQWLDRLA</sequence>
<organism evidence="1 2">
    <name type="scientific">Paenibacillus solanacearum</name>
    <dbReference type="NCBI Taxonomy" id="2048548"/>
    <lineage>
        <taxon>Bacteria</taxon>
        <taxon>Bacillati</taxon>
        <taxon>Bacillota</taxon>
        <taxon>Bacilli</taxon>
        <taxon>Bacillales</taxon>
        <taxon>Paenibacillaceae</taxon>
        <taxon>Paenibacillus</taxon>
    </lineage>
</organism>
<proteinExistence type="predicted"/>
<keyword evidence="2" id="KW-1185">Reference proteome</keyword>
<dbReference type="Proteomes" id="UP000693672">
    <property type="component" value="Unassembled WGS sequence"/>
</dbReference>
<dbReference type="AlphaFoldDB" id="A0A916JT98"/>
<accession>A0A916JT98</accession>
<protein>
    <submittedName>
        <fullName evidence="1">Uncharacterized protein</fullName>
    </submittedName>
</protein>
<evidence type="ECO:0000313" key="1">
    <source>
        <dbReference type="EMBL" id="CAG7599397.1"/>
    </source>
</evidence>
<gene>
    <name evidence="1" type="ORF">PAESOLCIP111_00307</name>
</gene>
<dbReference type="RefSeq" id="WP_246627248.1">
    <property type="nucleotide sequence ID" value="NZ_CAJVAS010000001.1"/>
</dbReference>
<dbReference type="EMBL" id="CAJVAS010000001">
    <property type="protein sequence ID" value="CAG7599397.1"/>
    <property type="molecule type" value="Genomic_DNA"/>
</dbReference>